<keyword evidence="6 9" id="KW-0675">Receptor</keyword>
<keyword evidence="2" id="KW-0812">Transmembrane</keyword>
<dbReference type="PANTHER" id="PTHR48063">
    <property type="entry name" value="LRR RECEPTOR-LIKE KINASE"/>
    <property type="match status" value="1"/>
</dbReference>
<dbReference type="OrthoDB" id="544346at2759"/>
<protein>
    <submittedName>
        <fullName evidence="9">Receptor-like protein 2</fullName>
    </submittedName>
</protein>
<dbReference type="EMBL" id="PJQY01003927">
    <property type="protein sequence ID" value="PQM33401.1"/>
    <property type="molecule type" value="Genomic_DNA"/>
</dbReference>
<keyword evidence="10" id="KW-1185">Reference proteome</keyword>
<feature type="region of interest" description="Disordered" evidence="8">
    <location>
        <begin position="61"/>
        <end position="83"/>
    </location>
</feature>
<reference evidence="9 10" key="1">
    <citation type="submission" date="2018-02" db="EMBL/GenBank/DDBJ databases">
        <title>Draft genome of wild Prunus yedoensis var. nudiflora.</title>
        <authorList>
            <person name="Baek S."/>
            <person name="Kim J.-H."/>
            <person name="Choi K."/>
            <person name="Kim G.-B."/>
            <person name="Cho A."/>
            <person name="Jang H."/>
            <person name="Shin C.-H."/>
            <person name="Yu H.-J."/>
            <person name="Mun J.-H."/>
        </authorList>
    </citation>
    <scope>NUCLEOTIDE SEQUENCE [LARGE SCALE GENOMIC DNA]</scope>
    <source>
        <strain evidence="10">cv. Jeju island</strain>
        <tissue evidence="9">Leaf</tissue>
    </source>
</reference>
<organism evidence="9 10">
    <name type="scientific">Prunus yedoensis var. nudiflora</name>
    <dbReference type="NCBI Taxonomy" id="2094558"/>
    <lineage>
        <taxon>Eukaryota</taxon>
        <taxon>Viridiplantae</taxon>
        <taxon>Streptophyta</taxon>
        <taxon>Embryophyta</taxon>
        <taxon>Tracheophyta</taxon>
        <taxon>Spermatophyta</taxon>
        <taxon>Magnoliopsida</taxon>
        <taxon>eudicotyledons</taxon>
        <taxon>Gunneridae</taxon>
        <taxon>Pentapetalae</taxon>
        <taxon>rosids</taxon>
        <taxon>fabids</taxon>
        <taxon>Rosales</taxon>
        <taxon>Rosaceae</taxon>
        <taxon>Amygdaloideae</taxon>
        <taxon>Amygdaleae</taxon>
        <taxon>Prunus</taxon>
    </lineage>
</organism>
<keyword evidence="4" id="KW-1133">Transmembrane helix</keyword>
<dbReference type="Proteomes" id="UP000250321">
    <property type="component" value="Unassembled WGS sequence"/>
</dbReference>
<evidence type="ECO:0000256" key="3">
    <source>
        <dbReference type="ARBA" id="ARBA00022729"/>
    </source>
</evidence>
<gene>
    <name evidence="9" type="ORF">Pyn_31809</name>
</gene>
<dbReference type="InterPro" id="IPR046956">
    <property type="entry name" value="RLP23-like"/>
</dbReference>
<evidence type="ECO:0000256" key="2">
    <source>
        <dbReference type="ARBA" id="ARBA00022692"/>
    </source>
</evidence>
<dbReference type="Gene3D" id="3.80.10.10">
    <property type="entry name" value="Ribonuclease Inhibitor"/>
    <property type="match status" value="1"/>
</dbReference>
<keyword evidence="5" id="KW-0472">Membrane</keyword>
<evidence type="ECO:0000256" key="1">
    <source>
        <dbReference type="ARBA" id="ARBA00004479"/>
    </source>
</evidence>
<evidence type="ECO:0000256" key="5">
    <source>
        <dbReference type="ARBA" id="ARBA00023136"/>
    </source>
</evidence>
<dbReference type="PANTHER" id="PTHR48063:SF98">
    <property type="entry name" value="LRR RECEPTOR-LIKE SERINE_THREONINE-PROTEIN KINASE FLS2"/>
    <property type="match status" value="1"/>
</dbReference>
<keyword evidence="3" id="KW-0732">Signal</keyword>
<comment type="caution">
    <text evidence="9">The sequence shown here is derived from an EMBL/GenBank/DDBJ whole genome shotgun (WGS) entry which is preliminary data.</text>
</comment>
<dbReference type="GO" id="GO:0016020">
    <property type="term" value="C:membrane"/>
    <property type="evidence" value="ECO:0007669"/>
    <property type="project" value="UniProtKB-SubCell"/>
</dbReference>
<evidence type="ECO:0000256" key="7">
    <source>
        <dbReference type="ARBA" id="ARBA00023180"/>
    </source>
</evidence>
<accession>A0A314U820</accession>
<evidence type="ECO:0000256" key="8">
    <source>
        <dbReference type="SAM" id="MobiDB-lite"/>
    </source>
</evidence>
<evidence type="ECO:0000256" key="4">
    <source>
        <dbReference type="ARBA" id="ARBA00022989"/>
    </source>
</evidence>
<dbReference type="AlphaFoldDB" id="A0A314U820"/>
<proteinExistence type="predicted"/>
<comment type="subcellular location">
    <subcellularLocation>
        <location evidence="1">Membrane</location>
        <topology evidence="1">Single-pass type I membrane protein</topology>
    </subcellularLocation>
</comment>
<evidence type="ECO:0000256" key="6">
    <source>
        <dbReference type="ARBA" id="ARBA00023170"/>
    </source>
</evidence>
<dbReference type="STRING" id="2094558.A0A314U820"/>
<evidence type="ECO:0000313" key="10">
    <source>
        <dbReference type="Proteomes" id="UP000250321"/>
    </source>
</evidence>
<name>A0A314U820_PRUYE</name>
<evidence type="ECO:0000313" key="9">
    <source>
        <dbReference type="EMBL" id="PQM33401.1"/>
    </source>
</evidence>
<dbReference type="SUPFAM" id="SSF52058">
    <property type="entry name" value="L domain-like"/>
    <property type="match status" value="1"/>
</dbReference>
<dbReference type="InterPro" id="IPR032675">
    <property type="entry name" value="LRR_dom_sf"/>
</dbReference>
<sequence length="83" mass="8965">MNHLPGKIPSSLASLNFLSVFNVSYNNLQGPIPTSTHIQSFDTSAFEGNLKLCGAPLPNKCGPNKGIDEDDRNNMDNGHNQLP</sequence>
<keyword evidence="7" id="KW-0325">Glycoprotein</keyword>